<accession>A0AAE0VS29</accession>
<evidence type="ECO:0000256" key="17">
    <source>
        <dbReference type="ARBA" id="ARBA00077216"/>
    </source>
</evidence>
<evidence type="ECO:0000256" key="16">
    <source>
        <dbReference type="ARBA" id="ARBA00052709"/>
    </source>
</evidence>
<evidence type="ECO:0000256" key="15">
    <source>
        <dbReference type="ARBA" id="ARBA00052458"/>
    </source>
</evidence>
<evidence type="ECO:0000256" key="14">
    <source>
        <dbReference type="ARBA" id="ARBA00051454"/>
    </source>
</evidence>
<evidence type="ECO:0000259" key="21">
    <source>
        <dbReference type="Pfam" id="PF01425"/>
    </source>
</evidence>
<evidence type="ECO:0000256" key="7">
    <source>
        <dbReference type="ARBA" id="ARBA00023098"/>
    </source>
</evidence>
<feature type="domain" description="Amidase" evidence="21">
    <location>
        <begin position="98"/>
        <end position="571"/>
    </location>
</feature>
<sequence>MSRVLQMVEESSYLTIAKVAAITLVAIPVGLSIQRYFWRRDLRQKVWQRQTECQVAFKKLNDDLNSLNFDQEKLQAICDLPTSELKEGLQSGKYSALEVLAAYQTKAQNVTKRLNCVTEPILEAEADAKSLDEDTEKEGLLHGIPVSLKENYQLKGYDCTMGLVNLIGKLWEDDAVLIKVLKRQGAIPFVRTNIPQIMMTYECSNPIYGRTDNPFDASRTPGGSTGGEAALIAAGGSLIGFGSDIGGSIRVPSHFCGCYGLKTTLGRFSRKGTTSLSQGQTLVSGTIGPMARDLDGLVLATKAILCDYMYELDRSIPPLSFRDEIFQSKRPLKIGYYVNDGYLQSVPACQRAVMMAKTALEAQGHTVISFDPPDVPWMWTELYMKTVAGDGCRTFLEALQKDIPDDCVHMLLFSSKVPRWLIWCLKAIIGISTQDPVQTQSMTSLKGCRSVYEWWQQAKAVEAYKDKFLKKWSDLGLDGVICPVLACVAVPHGSVSSLLGAGTYSMLYNVLNYPAGSLPLTKVTSEDVQQLENYPDRRFFEKNIKKASEGSIGLPVNVQCVSLPFQEELVLRVMKEIETGLKSMGDH</sequence>
<evidence type="ECO:0000256" key="8">
    <source>
        <dbReference type="ARBA" id="ARBA00047450"/>
    </source>
</evidence>
<dbReference type="EC" id="3.5.1.99" evidence="3"/>
<comment type="catalytic activity">
    <reaction evidence="1">
        <text>(9Z)-octadecenamide + H2O = (9Z)-octadecenoate + NH4(+)</text>
        <dbReference type="Rhea" id="RHEA:26506"/>
        <dbReference type="ChEBI" id="CHEBI:15377"/>
        <dbReference type="ChEBI" id="CHEBI:28938"/>
        <dbReference type="ChEBI" id="CHEBI:30823"/>
        <dbReference type="ChEBI" id="CHEBI:116314"/>
        <dbReference type="EC" id="3.5.1.99"/>
    </reaction>
    <physiologicalReaction direction="left-to-right" evidence="1">
        <dbReference type="Rhea" id="RHEA:26507"/>
    </physiologicalReaction>
</comment>
<comment type="similarity">
    <text evidence="2">Belongs to the amidase family.</text>
</comment>
<feature type="active site" description="Charge relay system" evidence="18">
    <location>
        <position position="224"/>
    </location>
</feature>
<dbReference type="Proteomes" id="UP001195483">
    <property type="component" value="Unassembled WGS sequence"/>
</dbReference>
<dbReference type="PANTHER" id="PTHR45847:SF6">
    <property type="entry name" value="FATTY ACID AMIDE HYDROLASE"/>
    <property type="match status" value="1"/>
</dbReference>
<comment type="catalytic activity">
    <reaction evidence="13">
        <text>N-(9Z-hexadecenoyl) ethanolamine + H2O = (9Z)-hexadecenoate + ethanolamine</text>
        <dbReference type="Rhea" id="RHEA:35563"/>
        <dbReference type="ChEBI" id="CHEBI:15377"/>
        <dbReference type="ChEBI" id="CHEBI:32372"/>
        <dbReference type="ChEBI" id="CHEBI:57603"/>
        <dbReference type="ChEBI" id="CHEBI:71465"/>
    </reaction>
    <physiologicalReaction direction="left-to-right" evidence="13">
        <dbReference type="Rhea" id="RHEA:35564"/>
    </physiologicalReaction>
</comment>
<comment type="catalytic activity">
    <reaction evidence="8">
        <text>(9Z)-octadecenoate + glycine = N-(9Z-octadecenoyl)glycine + H2O</text>
        <dbReference type="Rhea" id="RHEA:51316"/>
        <dbReference type="ChEBI" id="CHEBI:15377"/>
        <dbReference type="ChEBI" id="CHEBI:30823"/>
        <dbReference type="ChEBI" id="CHEBI:57305"/>
        <dbReference type="ChEBI" id="CHEBI:133992"/>
    </reaction>
    <physiologicalReaction direction="right-to-left" evidence="8">
        <dbReference type="Rhea" id="RHEA:51318"/>
    </physiologicalReaction>
</comment>
<gene>
    <name evidence="22" type="ORF">CHS0354_012162</name>
</gene>
<dbReference type="FunFam" id="3.90.1300.10:FF:000001">
    <property type="entry name" value="Fatty-acid amide hydrolase 1"/>
    <property type="match status" value="1"/>
</dbReference>
<reference evidence="22" key="3">
    <citation type="submission" date="2023-05" db="EMBL/GenBank/DDBJ databases">
        <authorList>
            <person name="Smith C.H."/>
        </authorList>
    </citation>
    <scope>NUCLEOTIDE SEQUENCE</scope>
    <source>
        <strain evidence="22">CHS0354</strain>
        <tissue evidence="22">Mantle</tissue>
    </source>
</reference>
<comment type="caution">
    <text evidence="22">The sequence shown here is derived from an EMBL/GenBank/DDBJ whole genome shotgun (WGS) entry which is preliminary data.</text>
</comment>
<keyword evidence="6" id="KW-0442">Lipid degradation</keyword>
<dbReference type="SUPFAM" id="SSF75304">
    <property type="entry name" value="Amidase signature (AS) enzymes"/>
    <property type="match status" value="1"/>
</dbReference>
<dbReference type="InterPro" id="IPR052096">
    <property type="entry name" value="Endocannabinoid_amidase"/>
</dbReference>
<evidence type="ECO:0000256" key="18">
    <source>
        <dbReference type="PIRSR" id="PIRSR001221-1"/>
    </source>
</evidence>
<evidence type="ECO:0000313" key="22">
    <source>
        <dbReference type="EMBL" id="KAK3588104.1"/>
    </source>
</evidence>
<evidence type="ECO:0000256" key="4">
    <source>
        <dbReference type="ARBA" id="ARBA00022553"/>
    </source>
</evidence>
<name>A0AAE0VS29_9BIVA</name>
<evidence type="ECO:0000256" key="20">
    <source>
        <dbReference type="SAM" id="Phobius"/>
    </source>
</evidence>
<evidence type="ECO:0000256" key="12">
    <source>
        <dbReference type="ARBA" id="ARBA00050992"/>
    </source>
</evidence>
<comment type="catalytic activity">
    <reaction evidence="10">
        <text>N-(5Z,8Z,11Z,14Z-eicosatetraenoyl)-ethanolamine + H2O = ethanolamine + (5Z,8Z,11Z,14Z)-eicosatetraenoate</text>
        <dbReference type="Rhea" id="RHEA:26136"/>
        <dbReference type="ChEBI" id="CHEBI:2700"/>
        <dbReference type="ChEBI" id="CHEBI:15377"/>
        <dbReference type="ChEBI" id="CHEBI:32395"/>
        <dbReference type="ChEBI" id="CHEBI:57603"/>
        <dbReference type="EC" id="3.5.1.99"/>
    </reaction>
    <physiologicalReaction direction="left-to-right" evidence="10">
        <dbReference type="Rhea" id="RHEA:26137"/>
    </physiologicalReaction>
</comment>
<evidence type="ECO:0000313" key="23">
    <source>
        <dbReference type="Proteomes" id="UP001195483"/>
    </source>
</evidence>
<evidence type="ECO:0000256" key="5">
    <source>
        <dbReference type="ARBA" id="ARBA00022801"/>
    </source>
</evidence>
<proteinExistence type="inferred from homology"/>
<dbReference type="GO" id="GO:0017064">
    <property type="term" value="F:fatty acid amide hydrolase activity"/>
    <property type="evidence" value="ECO:0007669"/>
    <property type="project" value="UniProtKB-EC"/>
</dbReference>
<evidence type="ECO:0000256" key="2">
    <source>
        <dbReference type="ARBA" id="ARBA00009199"/>
    </source>
</evidence>
<feature type="binding site" evidence="19">
    <location>
        <position position="198"/>
    </location>
    <ligand>
        <name>substrate</name>
    </ligand>
</feature>
<evidence type="ECO:0000256" key="1">
    <source>
        <dbReference type="ARBA" id="ARBA00000208"/>
    </source>
</evidence>
<reference evidence="22" key="2">
    <citation type="journal article" date="2021" name="Genome Biol. Evol.">
        <title>Developing a high-quality reference genome for a parasitic bivalve with doubly uniparental inheritance (Bivalvia: Unionida).</title>
        <authorList>
            <person name="Smith C.H."/>
        </authorList>
    </citation>
    <scope>NUCLEOTIDE SEQUENCE</scope>
    <source>
        <strain evidence="22">CHS0354</strain>
        <tissue evidence="22">Mantle</tissue>
    </source>
</reference>
<organism evidence="22 23">
    <name type="scientific">Potamilus streckersoni</name>
    <dbReference type="NCBI Taxonomy" id="2493646"/>
    <lineage>
        <taxon>Eukaryota</taxon>
        <taxon>Metazoa</taxon>
        <taxon>Spiralia</taxon>
        <taxon>Lophotrochozoa</taxon>
        <taxon>Mollusca</taxon>
        <taxon>Bivalvia</taxon>
        <taxon>Autobranchia</taxon>
        <taxon>Heteroconchia</taxon>
        <taxon>Palaeoheterodonta</taxon>
        <taxon>Unionida</taxon>
        <taxon>Unionoidea</taxon>
        <taxon>Unionidae</taxon>
        <taxon>Ambleminae</taxon>
        <taxon>Lampsilini</taxon>
        <taxon>Potamilus</taxon>
    </lineage>
</organism>
<reference evidence="22" key="1">
    <citation type="journal article" date="2021" name="Genome Biol. Evol.">
        <title>A High-Quality Reference Genome for a Parasitic Bivalve with Doubly Uniparental Inheritance (Bivalvia: Unionida).</title>
        <authorList>
            <person name="Smith C.H."/>
        </authorList>
    </citation>
    <scope>NUCLEOTIDE SEQUENCE</scope>
    <source>
        <strain evidence="22">CHS0354</strain>
    </source>
</reference>
<feature type="active site" description="Charge relay system" evidence="18">
    <location>
        <position position="149"/>
    </location>
</feature>
<evidence type="ECO:0000256" key="11">
    <source>
        <dbReference type="ARBA" id="ARBA00050294"/>
    </source>
</evidence>
<dbReference type="AlphaFoldDB" id="A0AAE0VS29"/>
<dbReference type="PANTHER" id="PTHR45847">
    <property type="entry name" value="FATTY ACID AMIDE HYDROLASE"/>
    <property type="match status" value="1"/>
</dbReference>
<dbReference type="Gene3D" id="3.90.1300.10">
    <property type="entry name" value="Amidase signature (AS) domain"/>
    <property type="match status" value="1"/>
</dbReference>
<evidence type="ECO:0000256" key="10">
    <source>
        <dbReference type="ARBA" id="ARBA00048606"/>
    </source>
</evidence>
<comment type="catalytic activity">
    <reaction evidence="12">
        <text>N-(15Z-tetracosenoyl)-ethanolamine + H2O = (15Z)-tetracosenoate + ethanolamine</text>
        <dbReference type="Rhea" id="RHEA:63144"/>
        <dbReference type="ChEBI" id="CHEBI:15377"/>
        <dbReference type="ChEBI" id="CHEBI:32392"/>
        <dbReference type="ChEBI" id="CHEBI:57603"/>
        <dbReference type="ChEBI" id="CHEBI:146187"/>
    </reaction>
    <physiologicalReaction direction="left-to-right" evidence="12">
        <dbReference type="Rhea" id="RHEA:63145"/>
    </physiologicalReaction>
</comment>
<comment type="catalytic activity">
    <reaction evidence="11">
        <text>N-(5Z,8Z,11Z,14Z-eicosatetraenoyl)-L-serine + H2O = (5Z,8Z,11Z,14Z)-eicosatetraenoate + L-serine</text>
        <dbReference type="Rhea" id="RHEA:64116"/>
        <dbReference type="ChEBI" id="CHEBI:15377"/>
        <dbReference type="ChEBI" id="CHEBI:32395"/>
        <dbReference type="ChEBI" id="CHEBI:33384"/>
        <dbReference type="ChEBI" id="CHEBI:149697"/>
    </reaction>
    <physiologicalReaction direction="left-to-right" evidence="11">
        <dbReference type="Rhea" id="RHEA:64117"/>
    </physiologicalReaction>
</comment>
<dbReference type="GO" id="GO:0004040">
    <property type="term" value="F:amidase activity"/>
    <property type="evidence" value="ECO:0007669"/>
    <property type="project" value="TreeGrafter"/>
</dbReference>
<feature type="binding site" evidence="19">
    <location>
        <position position="224"/>
    </location>
    <ligand>
        <name>substrate</name>
    </ligand>
</feature>
<dbReference type="Pfam" id="PF01425">
    <property type="entry name" value="Amidase"/>
    <property type="match status" value="1"/>
</dbReference>
<evidence type="ECO:0000256" key="13">
    <source>
        <dbReference type="ARBA" id="ARBA00051346"/>
    </source>
</evidence>
<dbReference type="InterPro" id="IPR023631">
    <property type="entry name" value="Amidase_dom"/>
</dbReference>
<dbReference type="GO" id="GO:0009062">
    <property type="term" value="P:fatty acid catabolic process"/>
    <property type="evidence" value="ECO:0007669"/>
    <property type="project" value="TreeGrafter"/>
</dbReference>
<keyword evidence="23" id="KW-1185">Reference proteome</keyword>
<keyword evidence="20" id="KW-1133">Transmembrane helix</keyword>
<feature type="active site" description="Acyl-ester intermediate" evidence="18">
    <location>
        <position position="248"/>
    </location>
</feature>
<feature type="transmembrane region" description="Helical" evidence="20">
    <location>
        <begin position="12"/>
        <end position="33"/>
    </location>
</feature>
<evidence type="ECO:0000256" key="3">
    <source>
        <dbReference type="ARBA" id="ARBA00012112"/>
    </source>
</evidence>
<feature type="binding site" evidence="19">
    <location>
        <begin position="245"/>
        <end position="248"/>
    </location>
    <ligand>
        <name>substrate</name>
    </ligand>
</feature>
<dbReference type="InterPro" id="IPR036928">
    <property type="entry name" value="AS_sf"/>
</dbReference>
<comment type="catalytic activity">
    <reaction evidence="15">
        <text>N-docosanoyl-ethanolamine + H2O = docosanoate + ethanolamine</text>
        <dbReference type="Rhea" id="RHEA:63128"/>
        <dbReference type="ChEBI" id="CHEBI:15377"/>
        <dbReference type="ChEBI" id="CHEBI:23858"/>
        <dbReference type="ChEBI" id="CHEBI:57603"/>
        <dbReference type="ChEBI" id="CHEBI:146186"/>
    </reaction>
    <physiologicalReaction direction="left-to-right" evidence="15">
        <dbReference type="Rhea" id="RHEA:63129"/>
    </physiologicalReaction>
</comment>
<dbReference type="PIRSF" id="PIRSF001221">
    <property type="entry name" value="Amidase_fungi"/>
    <property type="match status" value="1"/>
</dbReference>
<dbReference type="EMBL" id="JAEAOA010000745">
    <property type="protein sequence ID" value="KAK3588104.1"/>
    <property type="molecule type" value="Genomic_DNA"/>
</dbReference>
<keyword evidence="7" id="KW-0443">Lipid metabolism</keyword>
<protein>
    <recommendedName>
        <fullName evidence="3">fatty acid amide hydrolase</fullName>
        <ecNumber evidence="3">3.5.1.99</ecNumber>
    </recommendedName>
    <alternativeName>
        <fullName evidence="17">Anandamide amidohydrolase 1</fullName>
    </alternativeName>
</protein>
<evidence type="ECO:0000256" key="9">
    <source>
        <dbReference type="ARBA" id="ARBA00048052"/>
    </source>
</evidence>
<evidence type="ECO:0000256" key="19">
    <source>
        <dbReference type="PIRSR" id="PIRSR001221-2"/>
    </source>
</evidence>
<keyword evidence="5" id="KW-0378">Hydrolase</keyword>
<comment type="catalytic activity">
    <reaction evidence="9">
        <text>N-(9Z-octadecenoyl) ethanolamine + H2O = ethanolamine + (9Z)-octadecenoate</text>
        <dbReference type="Rhea" id="RHEA:45060"/>
        <dbReference type="ChEBI" id="CHEBI:15377"/>
        <dbReference type="ChEBI" id="CHEBI:30823"/>
        <dbReference type="ChEBI" id="CHEBI:57603"/>
        <dbReference type="ChEBI" id="CHEBI:71466"/>
    </reaction>
    <physiologicalReaction direction="left-to-right" evidence="9">
        <dbReference type="Rhea" id="RHEA:45061"/>
    </physiologicalReaction>
</comment>
<keyword evidence="4" id="KW-0597">Phosphoprotein</keyword>
<comment type="catalytic activity">
    <reaction evidence="14">
        <text>N-octadecanoyl ethanolamine + H2O = octadecanoate + ethanolamine</text>
        <dbReference type="Rhea" id="RHEA:63124"/>
        <dbReference type="ChEBI" id="CHEBI:15377"/>
        <dbReference type="ChEBI" id="CHEBI:25629"/>
        <dbReference type="ChEBI" id="CHEBI:57603"/>
        <dbReference type="ChEBI" id="CHEBI:85299"/>
    </reaction>
    <physiologicalReaction direction="left-to-right" evidence="14">
        <dbReference type="Rhea" id="RHEA:63125"/>
    </physiologicalReaction>
</comment>
<evidence type="ECO:0000256" key="6">
    <source>
        <dbReference type="ARBA" id="ARBA00022963"/>
    </source>
</evidence>
<keyword evidence="20" id="KW-0812">Transmembrane</keyword>
<comment type="catalytic activity">
    <reaction evidence="16">
        <text>N-(5Z,8Z,11Z,14Z)-eicosatetraenoyl-glycine + H2O = (5Z,8Z,11Z,14Z)-eicosatetraenoate + glycine</text>
        <dbReference type="Rhea" id="RHEA:64108"/>
        <dbReference type="ChEBI" id="CHEBI:15377"/>
        <dbReference type="ChEBI" id="CHEBI:32395"/>
        <dbReference type="ChEBI" id="CHEBI:57305"/>
        <dbReference type="ChEBI" id="CHEBI:59002"/>
    </reaction>
    <physiologicalReaction direction="left-to-right" evidence="16">
        <dbReference type="Rhea" id="RHEA:64109"/>
    </physiologicalReaction>
</comment>
<keyword evidence="20" id="KW-0472">Membrane</keyword>